<comment type="caution">
    <text evidence="3">The sequence shown here is derived from an EMBL/GenBank/DDBJ whole genome shotgun (WGS) entry which is preliminary data.</text>
</comment>
<dbReference type="PRINTS" id="PR00449">
    <property type="entry name" value="RASTRNSFRMNG"/>
</dbReference>
<organism evidence="3 4">
    <name type="scientific">Sinanodonta woodiana</name>
    <name type="common">Chinese pond mussel</name>
    <name type="synonym">Anodonta woodiana</name>
    <dbReference type="NCBI Taxonomy" id="1069815"/>
    <lineage>
        <taxon>Eukaryota</taxon>
        <taxon>Metazoa</taxon>
        <taxon>Spiralia</taxon>
        <taxon>Lophotrochozoa</taxon>
        <taxon>Mollusca</taxon>
        <taxon>Bivalvia</taxon>
        <taxon>Autobranchia</taxon>
        <taxon>Heteroconchia</taxon>
        <taxon>Palaeoheterodonta</taxon>
        <taxon>Unionida</taxon>
        <taxon>Unionoidea</taxon>
        <taxon>Unionidae</taxon>
        <taxon>Unioninae</taxon>
        <taxon>Sinanodonta</taxon>
    </lineage>
</organism>
<dbReference type="Proteomes" id="UP001634394">
    <property type="component" value="Unassembled WGS sequence"/>
</dbReference>
<keyword evidence="2" id="KW-0547">Nucleotide-binding</keyword>
<evidence type="ECO:0008006" key="5">
    <source>
        <dbReference type="Google" id="ProtNLM"/>
    </source>
</evidence>
<evidence type="ECO:0000313" key="4">
    <source>
        <dbReference type="Proteomes" id="UP001634394"/>
    </source>
</evidence>
<dbReference type="SUPFAM" id="SSF52540">
    <property type="entry name" value="P-loop containing nucleoside triphosphate hydrolases"/>
    <property type="match status" value="1"/>
</dbReference>
<dbReference type="AlphaFoldDB" id="A0ABD3VTP5"/>
<evidence type="ECO:0000256" key="1">
    <source>
        <dbReference type="ARBA" id="ARBA00006270"/>
    </source>
</evidence>
<proteinExistence type="inferred from homology"/>
<dbReference type="PROSITE" id="PS51419">
    <property type="entry name" value="RAB"/>
    <property type="match status" value="1"/>
</dbReference>
<evidence type="ECO:0000313" key="3">
    <source>
        <dbReference type="EMBL" id="KAL3864008.1"/>
    </source>
</evidence>
<protein>
    <recommendedName>
        <fullName evidence="5">Ras-related protein Rab-24</fullName>
    </recommendedName>
</protein>
<gene>
    <name evidence="3" type="ORF">ACJMK2_005720</name>
</gene>
<dbReference type="NCBIfam" id="TIGR00231">
    <property type="entry name" value="small_GTP"/>
    <property type="match status" value="1"/>
</dbReference>
<accession>A0ABD3VTP5</accession>
<dbReference type="FunFam" id="3.40.50.300:FF:001204">
    <property type="entry name" value="Small GTP-binding protein, putative"/>
    <property type="match status" value="1"/>
</dbReference>
<dbReference type="SMART" id="SM00175">
    <property type="entry name" value="RAB"/>
    <property type="match status" value="1"/>
</dbReference>
<dbReference type="InterPro" id="IPR027417">
    <property type="entry name" value="P-loop_NTPase"/>
</dbReference>
<dbReference type="SMART" id="SM00176">
    <property type="entry name" value="RAN"/>
    <property type="match status" value="1"/>
</dbReference>
<name>A0ABD3VTP5_SINWO</name>
<keyword evidence="4" id="KW-1185">Reference proteome</keyword>
<reference evidence="3 4" key="1">
    <citation type="submission" date="2024-11" db="EMBL/GenBank/DDBJ databases">
        <title>Chromosome-level genome assembly of the freshwater bivalve Anodonta woodiana.</title>
        <authorList>
            <person name="Chen X."/>
        </authorList>
    </citation>
    <scope>NUCLEOTIDE SEQUENCE [LARGE SCALE GENOMIC DNA]</scope>
    <source>
        <strain evidence="3">MN2024</strain>
        <tissue evidence="3">Gills</tissue>
    </source>
</reference>
<comment type="similarity">
    <text evidence="1">Belongs to the small GTPase superfamily. Rab family.</text>
</comment>
<dbReference type="Pfam" id="PF00071">
    <property type="entry name" value="Ras"/>
    <property type="match status" value="1"/>
</dbReference>
<dbReference type="PROSITE" id="PS51421">
    <property type="entry name" value="RAS"/>
    <property type="match status" value="1"/>
</dbReference>
<dbReference type="EMBL" id="JBJQND010000010">
    <property type="protein sequence ID" value="KAL3864008.1"/>
    <property type="molecule type" value="Genomic_DNA"/>
</dbReference>
<dbReference type="InterPro" id="IPR001806">
    <property type="entry name" value="Small_GTPase"/>
</dbReference>
<dbReference type="GO" id="GO:0000166">
    <property type="term" value="F:nucleotide binding"/>
    <property type="evidence" value="ECO:0007669"/>
    <property type="project" value="UniProtKB-KW"/>
</dbReference>
<dbReference type="SMART" id="SM00173">
    <property type="entry name" value="RAS"/>
    <property type="match status" value="1"/>
</dbReference>
<dbReference type="InterPro" id="IPR005225">
    <property type="entry name" value="Small_GTP-bd"/>
</dbReference>
<sequence>MSKIDSKVVLLGKAHVGKTCLVNRYIRGTFDSAVPYQNTIGAAFGSKKETVGGKSIVLGIWDTAGHERYESMVKLYYRDATAAILCFDLTDKTSFDRVRFWAGELKQLEKDCKLFLCGTKKDLVDVDAYKREVTVKAAKPLADDLQAALFETSSKSGENIEQLFQSVAKYCIQKRENDEIKQKGDQDRIQLGREKTYLVNSRCIRIPKCQ</sequence>
<dbReference type="PROSITE" id="PS51420">
    <property type="entry name" value="RHO"/>
    <property type="match status" value="1"/>
</dbReference>
<dbReference type="PANTHER" id="PTHR47978">
    <property type="match status" value="1"/>
</dbReference>
<dbReference type="Gene3D" id="3.40.50.300">
    <property type="entry name" value="P-loop containing nucleotide triphosphate hydrolases"/>
    <property type="match status" value="1"/>
</dbReference>
<evidence type="ECO:0000256" key="2">
    <source>
        <dbReference type="ARBA" id="ARBA00022741"/>
    </source>
</evidence>
<dbReference type="SMART" id="SM00174">
    <property type="entry name" value="RHO"/>
    <property type="match status" value="1"/>
</dbReference>